<dbReference type="Proteomes" id="UP000475070">
    <property type="component" value="Unassembled WGS sequence"/>
</dbReference>
<evidence type="ECO:0000313" key="2">
    <source>
        <dbReference type="EMBL" id="HAZ7494285.1"/>
    </source>
</evidence>
<sequence>MRVLCLVLLFFAWVCVAADDYSFRTRGAVDDLLYYQIGGGEAVMPPPVRRSPSPLSLGLGWNADMMCGNFDIDTTVRNQLNGITNGFQQLMGNVIQSATGAVASLPAMVIQRANPQLYDLLTNGVLQGRLDFDKSLLNCQKMAEKMTDLAADSAWFSGAKAENYQSLAASDNDAIRTDQKAAKEAAEKGKRWVGGEKRGGKGQPPIKVVHDATAAGWNILNQQPATSTTSLTSSECDGELCTIWASPEEAAGWMTRVAGEQTISVAQAPDDPDARSGAQAGIGLHPLIDEEKAKILPLLTDLVNGNQKPGFDNLAKASGGSMQLTRGVVEALRDDPDVAVLTERLAGELALARVTEQALLARRTLLAGMREPNIANVKEAQESLGKTTIQLDEELDQLKLELDFRQALTRNTASQILQRKQQRDQLQGQAVEVPDDSDRRLHNLNNPQPDSPR</sequence>
<evidence type="ECO:0000313" key="3">
    <source>
        <dbReference type="EMBL" id="NAG19277.1"/>
    </source>
</evidence>
<dbReference type="NCBIfam" id="TIGR03755">
    <property type="entry name" value="conj_TIGR03755"/>
    <property type="match status" value="1"/>
</dbReference>
<reference evidence="2" key="3">
    <citation type="submission" date="2021-03" db="EMBL/GenBank/DDBJ databases">
        <authorList>
            <consortium name="NCBI Pathogen Detection Project"/>
        </authorList>
    </citation>
    <scope>NUCLEOTIDE SEQUENCE</scope>
    <source>
        <strain evidence="2">SJP41</strain>
    </source>
</reference>
<evidence type="ECO:0000256" key="1">
    <source>
        <dbReference type="SAM" id="MobiDB-lite"/>
    </source>
</evidence>
<name>A0A1M0ZGS4_ECOLX</name>
<dbReference type="AlphaFoldDB" id="A0A1M0ZGS4"/>
<feature type="compositionally biased region" description="Low complexity" evidence="1">
    <location>
        <begin position="416"/>
        <end position="429"/>
    </location>
</feature>
<reference evidence="2" key="1">
    <citation type="journal article" date="2018" name="Genome Biol.">
        <title>SKESA: strategic k-mer extension for scrupulous assemblies.</title>
        <authorList>
            <person name="Souvorov A."/>
            <person name="Agarwala R."/>
            <person name="Lipman D.J."/>
        </authorList>
    </citation>
    <scope>NUCLEOTIDE SEQUENCE</scope>
    <source>
        <strain evidence="2">SJP41</strain>
    </source>
</reference>
<dbReference type="InterPro" id="IPR021204">
    <property type="entry name" value="Integr_conj_element_PFL4711"/>
</dbReference>
<feature type="region of interest" description="Disordered" evidence="1">
    <location>
        <begin position="416"/>
        <end position="453"/>
    </location>
</feature>
<proteinExistence type="predicted"/>
<accession>A0A1M0ZGS4</accession>
<dbReference type="Proteomes" id="UP000868636">
    <property type="component" value="Unassembled WGS sequence"/>
</dbReference>
<dbReference type="RefSeq" id="WP_023155474.1">
    <property type="nucleotide sequence ID" value="NZ_AP022409.1"/>
</dbReference>
<organism evidence="3 4">
    <name type="scientific">Escherichia coli</name>
    <dbReference type="NCBI Taxonomy" id="562"/>
    <lineage>
        <taxon>Bacteria</taxon>
        <taxon>Pseudomonadati</taxon>
        <taxon>Pseudomonadota</taxon>
        <taxon>Gammaproteobacteria</taxon>
        <taxon>Enterobacterales</taxon>
        <taxon>Enterobacteriaceae</taxon>
        <taxon>Escherichia</taxon>
    </lineage>
</organism>
<comment type="caution">
    <text evidence="3">The sequence shown here is derived from an EMBL/GenBank/DDBJ whole genome shotgun (WGS) entry which is preliminary data.</text>
</comment>
<reference evidence="3 4" key="2">
    <citation type="journal article" date="2019" name="Nat. Med.">
        <title>A library of human gut bacterial isolates paired with longitudinal multiomics data enables mechanistic microbiome research.</title>
        <authorList>
            <person name="Poyet M."/>
            <person name="Groussin M."/>
            <person name="Gibbons S.M."/>
            <person name="Avila-Pacheco J."/>
            <person name="Jiang X."/>
            <person name="Kearney S.M."/>
            <person name="Perrotta A.R."/>
            <person name="Berdy B."/>
            <person name="Zhao S."/>
            <person name="Lieberman T.D."/>
            <person name="Swanson P.K."/>
            <person name="Smith M."/>
            <person name="Roesemann S."/>
            <person name="Alexander J.E."/>
            <person name="Rich S.A."/>
            <person name="Livny J."/>
            <person name="Vlamakis H."/>
            <person name="Clish C."/>
            <person name="Bullock K."/>
            <person name="Deik A."/>
            <person name="Scott J."/>
            <person name="Pierce K.A."/>
            <person name="Xavier R.J."/>
            <person name="Alm E.J."/>
        </authorList>
    </citation>
    <scope>NUCLEOTIDE SEQUENCE [LARGE SCALE GENOMIC DNA]</scope>
    <source>
        <strain evidence="3 4">BIOML-A112</strain>
    </source>
</reference>
<evidence type="ECO:0000313" key="4">
    <source>
        <dbReference type="Proteomes" id="UP000475070"/>
    </source>
</evidence>
<gene>
    <name evidence="3" type="ORF">GUC01_09605</name>
    <name evidence="2" type="ORF">J8F57_004585</name>
</gene>
<feature type="compositionally biased region" description="Polar residues" evidence="1">
    <location>
        <begin position="443"/>
        <end position="453"/>
    </location>
</feature>
<dbReference type="EMBL" id="WXKQ01000005">
    <property type="protein sequence ID" value="NAG19277.1"/>
    <property type="molecule type" value="Genomic_DNA"/>
</dbReference>
<protein>
    <submittedName>
        <fullName evidence="3">Integrating conjugative element protein</fullName>
    </submittedName>
</protein>
<dbReference type="EMBL" id="DADPIR010000048">
    <property type="protein sequence ID" value="HAZ7494285.1"/>
    <property type="molecule type" value="Genomic_DNA"/>
</dbReference>